<dbReference type="EMBL" id="BMAT01007579">
    <property type="protein sequence ID" value="GFR67111.1"/>
    <property type="molecule type" value="Genomic_DNA"/>
</dbReference>
<evidence type="ECO:0000313" key="3">
    <source>
        <dbReference type="Proteomes" id="UP000762676"/>
    </source>
</evidence>
<comment type="caution">
    <text evidence="2">The sequence shown here is derived from an EMBL/GenBank/DDBJ whole genome shotgun (WGS) entry which is preliminary data.</text>
</comment>
<gene>
    <name evidence="2" type="ORF">ElyMa_003697900</name>
</gene>
<sequence length="161" mass="18692">MAPSVFNRFLLVLAVVLFATTSYTALAQVLTRQAAFEAKPGIDLFYKALEEAHQLENFSSPQDSNLKPLASARKFLTRVNTRLRVLKHALAETTWDFQLDGSVENKEKLVNITEQFNEWYIHRQEEAMMYMYSNSLSEDEARQFRIFSLVDVIAKEKHTRR</sequence>
<accession>A0AAV4F243</accession>
<proteinExistence type="predicted"/>
<name>A0AAV4F243_9GAST</name>
<evidence type="ECO:0000313" key="2">
    <source>
        <dbReference type="EMBL" id="GFR67111.1"/>
    </source>
</evidence>
<keyword evidence="1" id="KW-0732">Signal</keyword>
<feature type="chain" id="PRO_5043663193" evidence="1">
    <location>
        <begin position="28"/>
        <end position="161"/>
    </location>
</feature>
<feature type="signal peptide" evidence="1">
    <location>
        <begin position="1"/>
        <end position="27"/>
    </location>
</feature>
<protein>
    <submittedName>
        <fullName evidence="2">Uncharacterized protein</fullName>
    </submittedName>
</protein>
<dbReference type="AlphaFoldDB" id="A0AAV4F243"/>
<reference evidence="2 3" key="1">
    <citation type="journal article" date="2021" name="Elife">
        <title>Chloroplast acquisition without the gene transfer in kleptoplastic sea slugs, Plakobranchus ocellatus.</title>
        <authorList>
            <person name="Maeda T."/>
            <person name="Takahashi S."/>
            <person name="Yoshida T."/>
            <person name="Shimamura S."/>
            <person name="Takaki Y."/>
            <person name="Nagai Y."/>
            <person name="Toyoda A."/>
            <person name="Suzuki Y."/>
            <person name="Arimoto A."/>
            <person name="Ishii H."/>
            <person name="Satoh N."/>
            <person name="Nishiyama T."/>
            <person name="Hasebe M."/>
            <person name="Maruyama T."/>
            <person name="Minagawa J."/>
            <person name="Obokata J."/>
            <person name="Shigenobu S."/>
        </authorList>
    </citation>
    <scope>NUCLEOTIDE SEQUENCE [LARGE SCALE GENOMIC DNA]</scope>
</reference>
<keyword evidence="3" id="KW-1185">Reference proteome</keyword>
<organism evidence="2 3">
    <name type="scientific">Elysia marginata</name>
    <dbReference type="NCBI Taxonomy" id="1093978"/>
    <lineage>
        <taxon>Eukaryota</taxon>
        <taxon>Metazoa</taxon>
        <taxon>Spiralia</taxon>
        <taxon>Lophotrochozoa</taxon>
        <taxon>Mollusca</taxon>
        <taxon>Gastropoda</taxon>
        <taxon>Heterobranchia</taxon>
        <taxon>Euthyneura</taxon>
        <taxon>Panpulmonata</taxon>
        <taxon>Sacoglossa</taxon>
        <taxon>Placobranchoidea</taxon>
        <taxon>Plakobranchidae</taxon>
        <taxon>Elysia</taxon>
    </lineage>
</organism>
<evidence type="ECO:0000256" key="1">
    <source>
        <dbReference type="SAM" id="SignalP"/>
    </source>
</evidence>
<dbReference type="SUPFAM" id="SSF55486">
    <property type="entry name" value="Metalloproteases ('zincins'), catalytic domain"/>
    <property type="match status" value="1"/>
</dbReference>
<dbReference type="Proteomes" id="UP000762676">
    <property type="component" value="Unassembled WGS sequence"/>
</dbReference>